<evidence type="ECO:0000313" key="4">
    <source>
        <dbReference type="Proteomes" id="UP000809910"/>
    </source>
</evidence>
<comment type="caution">
    <text evidence="3">The sequence shown here is derived from an EMBL/GenBank/DDBJ whole genome shotgun (WGS) entry which is preliminary data.</text>
</comment>
<keyword evidence="4" id="KW-1185">Reference proteome</keyword>
<dbReference type="Proteomes" id="UP000809910">
    <property type="component" value="Unassembled WGS sequence"/>
</dbReference>
<proteinExistence type="predicted"/>
<dbReference type="EMBL" id="JADWVN010000007">
    <property type="protein sequence ID" value="MBL7525780.1"/>
    <property type="molecule type" value="Genomic_DNA"/>
</dbReference>
<gene>
    <name evidence="3" type="ORF">I5282_04220</name>
</gene>
<protein>
    <submittedName>
        <fullName evidence="3">DnaJ domain-containing protein</fullName>
    </submittedName>
</protein>
<evidence type="ECO:0000313" key="3">
    <source>
        <dbReference type="EMBL" id="MBL7525780.1"/>
    </source>
</evidence>
<dbReference type="Gene3D" id="1.10.287.110">
    <property type="entry name" value="DnaJ domain"/>
    <property type="match status" value="1"/>
</dbReference>
<dbReference type="InterPro" id="IPR036869">
    <property type="entry name" value="J_dom_sf"/>
</dbReference>
<name>A0ABS1W968_9GAMM</name>
<dbReference type="CDD" id="cd06257">
    <property type="entry name" value="DnaJ"/>
    <property type="match status" value="1"/>
</dbReference>
<sequence>MPMDIDMCLPLDDKTNPLYNQSVSEQVTRLINWSRYVRSARALFSLPERYTQQEVVAAYRQLSKQIHPDKNMEIPTAGEAFVVINLAKEFLDFALLGTSEQSHELQKMVNNPFYKAAQEHPFSDMMFHAGAGHYYTWDYDVSSQEDFNNPALYKEQGFSAILAVLERGRKQVELQESLLDFCPFKLPPAAKERLTALMAQGNTTELINIVDWLNLCRYQDDFDFFQQLCDYVLSQKHQAPLAQIKNFLPHAKYCSDNTTLVDHLFAVIDARTAHFVMSQLSRFIDTNAQDELLHHFKEFEMNTVNQNRPISYHVIAAFLGWHPSSVQLRDEIRADIKKRNRHFDWTVKRDNHNVPDEELYFDKDFFGKDSMAAIRLGSSCRLPASKRKHYSSILISVLREQSVLTDCEALYIASRRKYLDELSRILSDHPKLPLNPYYLLFQLFEIDIFDPSYDSTYELEETVLPGGLESTRDNAIACITRLFRQILAHAQLSPEQLSELFLFLLENNQSTDTPTLNFILARMDECALPDTLQKKIWQHFIKAFTWREDPAFLNSLINRARPLFFDSTPLHHYLFKNSYEPELITRILSAEPRFLSCRYTNMPVMTKFSSYTFLGDGSYDTKYRIGTVNGLYLHHSLTTTCMYGIPSKSKACAVIESMRTEECTQFNEMLEIPIYKNPEQYDMYQWFYNEPPLRYSRCDAMHIAAIRGLDKELLAMLQQGGDYHQKASVWRKSSFFGIETLILEQKSSYQYAKEQHLPESCRWILKQELKDYIQGRQKEDKYITRLSLCGYTLWNGGYNRDDKVYGAKALLHLIESTDFVGFGQDLEVANQFAQEHPALTQGRLGALFDHYKKLCHWFEEEQKTKTGTHYYYWDDKPTKEVYADKRGFNEIESNNNYKPNWN</sequence>
<accession>A0ABS1W968</accession>
<dbReference type="PROSITE" id="PS50076">
    <property type="entry name" value="DNAJ_2"/>
    <property type="match status" value="1"/>
</dbReference>
<dbReference type="SMART" id="SM00271">
    <property type="entry name" value="DnaJ"/>
    <property type="match status" value="1"/>
</dbReference>
<dbReference type="Pfam" id="PF00226">
    <property type="entry name" value="DnaJ"/>
    <property type="match status" value="1"/>
</dbReference>
<feature type="domain" description="J" evidence="2">
    <location>
        <begin position="39"/>
        <end position="96"/>
    </location>
</feature>
<keyword evidence="1" id="KW-0143">Chaperone</keyword>
<dbReference type="SUPFAM" id="SSF46565">
    <property type="entry name" value="Chaperone J-domain"/>
    <property type="match status" value="1"/>
</dbReference>
<evidence type="ECO:0000256" key="1">
    <source>
        <dbReference type="ARBA" id="ARBA00023186"/>
    </source>
</evidence>
<reference evidence="3 4" key="1">
    <citation type="submission" date="2020-12" db="EMBL/GenBank/DDBJ databases">
        <title>WGS of Legionella: environmental sample.</title>
        <authorList>
            <person name="Cristino S."/>
            <person name="Girolamini L."/>
            <person name="Salaris S."/>
            <person name="Pascale M.R."/>
            <person name="Mazzotta M."/>
            <person name="Orsini M."/>
            <person name="Grottola A."/>
        </authorList>
    </citation>
    <scope>NUCLEOTIDE SEQUENCE [LARGE SCALE GENOMIC DNA]</scope>
    <source>
        <strain evidence="3 4">30cs62</strain>
    </source>
</reference>
<evidence type="ECO:0000259" key="2">
    <source>
        <dbReference type="PROSITE" id="PS50076"/>
    </source>
</evidence>
<dbReference type="RefSeq" id="WP_203113941.1">
    <property type="nucleotide sequence ID" value="NZ_JADWVN010000007.1"/>
</dbReference>
<dbReference type="InterPro" id="IPR001623">
    <property type="entry name" value="DnaJ_domain"/>
</dbReference>
<organism evidence="3 4">
    <name type="scientific">Legionella bononiensis</name>
    <dbReference type="NCBI Taxonomy" id="2793102"/>
    <lineage>
        <taxon>Bacteria</taxon>
        <taxon>Pseudomonadati</taxon>
        <taxon>Pseudomonadota</taxon>
        <taxon>Gammaproteobacteria</taxon>
        <taxon>Legionellales</taxon>
        <taxon>Legionellaceae</taxon>
        <taxon>Legionella</taxon>
    </lineage>
</organism>